<dbReference type="InterPro" id="IPR036271">
    <property type="entry name" value="Tet_transcr_reg_TetR-rel_C_sf"/>
</dbReference>
<dbReference type="PANTHER" id="PTHR30055:SF234">
    <property type="entry name" value="HTH-TYPE TRANSCRIPTIONAL REGULATOR BETI"/>
    <property type="match status" value="1"/>
</dbReference>
<reference evidence="6" key="1">
    <citation type="submission" date="2020-07" db="EMBL/GenBank/DDBJ databases">
        <authorList>
            <person name="Pettersson B.M.F."/>
            <person name="Behra P.R.K."/>
            <person name="Ramesh M."/>
            <person name="Das S."/>
            <person name="Dasgupta S."/>
            <person name="Kirsebom L.A."/>
        </authorList>
    </citation>
    <scope>NUCLEOTIDE SEQUENCE</scope>
    <source>
        <strain evidence="6">DSM 45406</strain>
    </source>
</reference>
<feature type="domain" description="HTH tetR-type" evidence="5">
    <location>
        <begin position="15"/>
        <end position="75"/>
    </location>
</feature>
<dbReference type="PANTHER" id="PTHR30055">
    <property type="entry name" value="HTH-TYPE TRANSCRIPTIONAL REGULATOR RUTR"/>
    <property type="match status" value="1"/>
</dbReference>
<dbReference type="EMBL" id="CP092427">
    <property type="protein sequence ID" value="ULP36935.1"/>
    <property type="molecule type" value="Genomic_DNA"/>
</dbReference>
<feature type="DNA-binding region" description="H-T-H motif" evidence="4">
    <location>
        <begin position="38"/>
        <end position="57"/>
    </location>
</feature>
<dbReference type="AlphaFoldDB" id="A0A9X2YFH6"/>
<dbReference type="InterPro" id="IPR001647">
    <property type="entry name" value="HTH_TetR"/>
</dbReference>
<proteinExistence type="predicted"/>
<dbReference type="SUPFAM" id="SSF46689">
    <property type="entry name" value="Homeodomain-like"/>
    <property type="match status" value="1"/>
</dbReference>
<evidence type="ECO:0000313" key="8">
    <source>
        <dbReference type="Proteomes" id="UP001055159"/>
    </source>
</evidence>
<keyword evidence="2 4" id="KW-0238">DNA-binding</keyword>
<reference evidence="7" key="3">
    <citation type="submission" date="2022-08" db="EMBL/GenBank/DDBJ databases">
        <title>Whole genome sequencing of non-tuberculosis mycobacteria type-strains.</title>
        <authorList>
            <person name="Igarashi Y."/>
            <person name="Osugi A."/>
            <person name="Mitarai S."/>
        </authorList>
    </citation>
    <scope>NUCLEOTIDE SEQUENCE</scope>
    <source>
        <strain evidence="7">JCM 16372</strain>
    </source>
</reference>
<evidence type="ECO:0000256" key="2">
    <source>
        <dbReference type="ARBA" id="ARBA00023125"/>
    </source>
</evidence>
<keyword evidence="8" id="KW-1185">Reference proteome</keyword>
<dbReference type="SUPFAM" id="SSF48498">
    <property type="entry name" value="Tetracyclin repressor-like, C-terminal domain"/>
    <property type="match status" value="1"/>
</dbReference>
<dbReference type="InterPro" id="IPR050109">
    <property type="entry name" value="HTH-type_TetR-like_transc_reg"/>
</dbReference>
<name>A0A9X2YFH6_9MYCO</name>
<dbReference type="Gene3D" id="1.10.10.60">
    <property type="entry name" value="Homeodomain-like"/>
    <property type="match status" value="1"/>
</dbReference>
<keyword evidence="3" id="KW-0804">Transcription</keyword>
<evidence type="ECO:0000256" key="1">
    <source>
        <dbReference type="ARBA" id="ARBA00023015"/>
    </source>
</evidence>
<dbReference type="Pfam" id="PF00440">
    <property type="entry name" value="TetR_N"/>
    <property type="match status" value="1"/>
</dbReference>
<dbReference type="Proteomes" id="UP001140272">
    <property type="component" value="Unassembled WGS sequence"/>
</dbReference>
<evidence type="ECO:0000313" key="7">
    <source>
        <dbReference type="EMBL" id="ULP36935.1"/>
    </source>
</evidence>
<dbReference type="PRINTS" id="PR00455">
    <property type="entry name" value="HTHTETR"/>
</dbReference>
<dbReference type="PROSITE" id="PS50977">
    <property type="entry name" value="HTH_TETR_2"/>
    <property type="match status" value="1"/>
</dbReference>
<dbReference type="EMBL" id="JACKRN010000575">
    <property type="protein sequence ID" value="MCV7071736.1"/>
    <property type="molecule type" value="Genomic_DNA"/>
</dbReference>
<reference evidence="6" key="2">
    <citation type="journal article" date="2022" name="BMC Genomics">
        <title>Comparative genome analysis of mycobacteria focusing on tRNA and non-coding RNA.</title>
        <authorList>
            <person name="Behra P.R.K."/>
            <person name="Pettersson B.M.F."/>
            <person name="Ramesh M."/>
            <person name="Das S."/>
            <person name="Dasgupta S."/>
            <person name="Kirsebom L.A."/>
        </authorList>
    </citation>
    <scope>NUCLEOTIDE SEQUENCE</scope>
    <source>
        <strain evidence="6">DSM 45406</strain>
    </source>
</reference>
<evidence type="ECO:0000256" key="3">
    <source>
        <dbReference type="ARBA" id="ARBA00023163"/>
    </source>
</evidence>
<dbReference type="GO" id="GO:0000976">
    <property type="term" value="F:transcription cis-regulatory region binding"/>
    <property type="evidence" value="ECO:0007669"/>
    <property type="project" value="TreeGrafter"/>
</dbReference>
<dbReference type="InterPro" id="IPR009057">
    <property type="entry name" value="Homeodomain-like_sf"/>
</dbReference>
<organism evidence="6 9">
    <name type="scientific">Mycolicibacterium rufum</name>
    <dbReference type="NCBI Taxonomy" id="318424"/>
    <lineage>
        <taxon>Bacteria</taxon>
        <taxon>Bacillati</taxon>
        <taxon>Actinomycetota</taxon>
        <taxon>Actinomycetes</taxon>
        <taxon>Mycobacteriales</taxon>
        <taxon>Mycobacteriaceae</taxon>
        <taxon>Mycolicibacterium</taxon>
    </lineage>
</organism>
<dbReference type="Gene3D" id="1.10.357.10">
    <property type="entry name" value="Tetracycline Repressor, domain 2"/>
    <property type="match status" value="1"/>
</dbReference>
<gene>
    <name evidence="6" type="ORF">H7H73_16380</name>
    <name evidence="7" type="ORF">MJO55_00165</name>
</gene>
<sequence length="211" mass="22822">MTEAVRAGRRERRTEAARLGIIDAAEQLLTERGSHSVTLEAVAERADVAVQTIYNRVGGRSALLLAVTQRALEENRAYVDAAYALPGTPEERMRAALRAYVQFATEKPHQFRIVTNPPDDPDVVAQVDDLIAAHMTNLAAALREAITAGTVAPDLDPDIAATALWAMSSGILSLGWRATGHPVTTDHLTKMLEFFETLVTRGVITASPPVE</sequence>
<evidence type="ECO:0000313" key="9">
    <source>
        <dbReference type="Proteomes" id="UP001140272"/>
    </source>
</evidence>
<dbReference type="RefSeq" id="WP_043403763.1">
    <property type="nucleotide sequence ID" value="NZ_CP092427.2"/>
</dbReference>
<dbReference type="InterPro" id="IPR025996">
    <property type="entry name" value="MT1864/Rv1816-like_C"/>
</dbReference>
<dbReference type="Proteomes" id="UP001055159">
    <property type="component" value="Chromosome"/>
</dbReference>
<dbReference type="GO" id="GO:0003700">
    <property type="term" value="F:DNA-binding transcription factor activity"/>
    <property type="evidence" value="ECO:0007669"/>
    <property type="project" value="TreeGrafter"/>
</dbReference>
<keyword evidence="1" id="KW-0805">Transcription regulation</keyword>
<evidence type="ECO:0000259" key="5">
    <source>
        <dbReference type="PROSITE" id="PS50977"/>
    </source>
</evidence>
<accession>A0A9X2YFH6</accession>
<protein>
    <submittedName>
        <fullName evidence="6">TetR/AcrR family transcriptional regulator</fullName>
    </submittedName>
</protein>
<evidence type="ECO:0000256" key="4">
    <source>
        <dbReference type="PROSITE-ProRule" id="PRU00335"/>
    </source>
</evidence>
<dbReference type="Pfam" id="PF13305">
    <property type="entry name" value="TetR_C_33"/>
    <property type="match status" value="1"/>
</dbReference>
<evidence type="ECO:0000313" key="6">
    <source>
        <dbReference type="EMBL" id="MCV7071736.1"/>
    </source>
</evidence>